<evidence type="ECO:0000313" key="2">
    <source>
        <dbReference type="Proteomes" id="UP000317429"/>
    </source>
</evidence>
<dbReference type="GO" id="GO:0003677">
    <property type="term" value="F:DNA binding"/>
    <property type="evidence" value="ECO:0007669"/>
    <property type="project" value="InterPro"/>
</dbReference>
<gene>
    <name evidence="1" type="ORF">Pla175_01300</name>
</gene>
<sequence length="71" mass="7892">MSHTIHTSLSDALREALLSDSTSYAEVSRQTGLARPSLMSFAKGHRSLRLDLADKLAAYYRVEIILPTKET</sequence>
<proteinExistence type="predicted"/>
<evidence type="ECO:0008006" key="3">
    <source>
        <dbReference type="Google" id="ProtNLM"/>
    </source>
</evidence>
<reference evidence="1 2" key="1">
    <citation type="submission" date="2019-02" db="EMBL/GenBank/DDBJ databases">
        <title>Deep-cultivation of Planctomycetes and their phenomic and genomic characterization uncovers novel biology.</title>
        <authorList>
            <person name="Wiegand S."/>
            <person name="Jogler M."/>
            <person name="Boedeker C."/>
            <person name="Pinto D."/>
            <person name="Vollmers J."/>
            <person name="Rivas-Marin E."/>
            <person name="Kohn T."/>
            <person name="Peeters S.H."/>
            <person name="Heuer A."/>
            <person name="Rast P."/>
            <person name="Oberbeckmann S."/>
            <person name="Bunk B."/>
            <person name="Jeske O."/>
            <person name="Meyerdierks A."/>
            <person name="Storesund J.E."/>
            <person name="Kallscheuer N."/>
            <person name="Luecker S."/>
            <person name="Lage O.M."/>
            <person name="Pohl T."/>
            <person name="Merkel B.J."/>
            <person name="Hornburger P."/>
            <person name="Mueller R.-W."/>
            <person name="Bruemmer F."/>
            <person name="Labrenz M."/>
            <person name="Spormann A.M."/>
            <person name="Op den Camp H."/>
            <person name="Overmann J."/>
            <person name="Amann R."/>
            <person name="Jetten M.S.M."/>
            <person name="Mascher T."/>
            <person name="Medema M.H."/>
            <person name="Devos D.P."/>
            <person name="Kaster A.-K."/>
            <person name="Ovreas L."/>
            <person name="Rohde M."/>
            <person name="Galperin M.Y."/>
            <person name="Jogler C."/>
        </authorList>
    </citation>
    <scope>NUCLEOTIDE SEQUENCE [LARGE SCALE GENOMIC DNA]</scope>
    <source>
        <strain evidence="1 2">Pla175</strain>
    </source>
</reference>
<dbReference type="InterPro" id="IPR010982">
    <property type="entry name" value="Lambda_DNA-bd_dom_sf"/>
</dbReference>
<dbReference type="AlphaFoldDB" id="A0A518D5P2"/>
<organism evidence="1 2">
    <name type="scientific">Pirellulimonas nuda</name>
    <dbReference type="NCBI Taxonomy" id="2528009"/>
    <lineage>
        <taxon>Bacteria</taxon>
        <taxon>Pseudomonadati</taxon>
        <taxon>Planctomycetota</taxon>
        <taxon>Planctomycetia</taxon>
        <taxon>Pirellulales</taxon>
        <taxon>Lacipirellulaceae</taxon>
        <taxon>Pirellulimonas</taxon>
    </lineage>
</organism>
<dbReference type="RefSeq" id="WP_145280311.1">
    <property type="nucleotide sequence ID" value="NZ_CP036291.1"/>
</dbReference>
<accession>A0A518D5P2</accession>
<protein>
    <recommendedName>
        <fullName evidence="3">HTH cro/C1-type domain-containing protein</fullName>
    </recommendedName>
</protein>
<keyword evidence="2" id="KW-1185">Reference proteome</keyword>
<dbReference type="SUPFAM" id="SSF47413">
    <property type="entry name" value="lambda repressor-like DNA-binding domains"/>
    <property type="match status" value="1"/>
</dbReference>
<name>A0A518D5P2_9BACT</name>
<dbReference type="Proteomes" id="UP000317429">
    <property type="component" value="Chromosome"/>
</dbReference>
<evidence type="ECO:0000313" key="1">
    <source>
        <dbReference type="EMBL" id="QDU86779.1"/>
    </source>
</evidence>
<dbReference type="EMBL" id="CP036291">
    <property type="protein sequence ID" value="QDU86779.1"/>
    <property type="molecule type" value="Genomic_DNA"/>
</dbReference>
<dbReference type="KEGG" id="pnd:Pla175_01300"/>
<dbReference type="OrthoDB" id="299762at2"/>